<evidence type="ECO:0000256" key="5">
    <source>
        <dbReference type="ARBA" id="ARBA00022989"/>
    </source>
</evidence>
<dbReference type="EMBL" id="CP019343">
    <property type="protein sequence ID" value="ARN75067.1"/>
    <property type="molecule type" value="Genomic_DNA"/>
</dbReference>
<dbReference type="OrthoDB" id="9806302at2"/>
<organism evidence="8 9">
    <name type="scientific">Oceanicoccus sagamiensis</name>
    <dbReference type="NCBI Taxonomy" id="716816"/>
    <lineage>
        <taxon>Bacteria</taxon>
        <taxon>Pseudomonadati</taxon>
        <taxon>Pseudomonadota</taxon>
        <taxon>Gammaproteobacteria</taxon>
        <taxon>Cellvibrionales</taxon>
        <taxon>Spongiibacteraceae</taxon>
        <taxon>Oceanicoccus</taxon>
    </lineage>
</organism>
<feature type="transmembrane region" description="Helical" evidence="7">
    <location>
        <begin position="288"/>
        <end position="311"/>
    </location>
</feature>
<dbReference type="GO" id="GO:0042910">
    <property type="term" value="F:xenobiotic transmembrane transporter activity"/>
    <property type="evidence" value="ECO:0007669"/>
    <property type="project" value="InterPro"/>
</dbReference>
<feature type="transmembrane region" description="Helical" evidence="7">
    <location>
        <begin position="23"/>
        <end position="50"/>
    </location>
</feature>
<dbReference type="InterPro" id="IPR048279">
    <property type="entry name" value="MdtK-like"/>
</dbReference>
<keyword evidence="9" id="KW-1185">Reference proteome</keyword>
<proteinExistence type="predicted"/>
<evidence type="ECO:0000256" key="4">
    <source>
        <dbReference type="ARBA" id="ARBA00022692"/>
    </source>
</evidence>
<feature type="transmembrane region" description="Helical" evidence="7">
    <location>
        <begin position="390"/>
        <end position="409"/>
    </location>
</feature>
<feature type="transmembrane region" description="Helical" evidence="7">
    <location>
        <begin position="143"/>
        <end position="163"/>
    </location>
</feature>
<dbReference type="PANTHER" id="PTHR43549">
    <property type="entry name" value="MULTIDRUG RESISTANCE PROTEIN YPNP-RELATED"/>
    <property type="match status" value="1"/>
</dbReference>
<dbReference type="GO" id="GO:0015297">
    <property type="term" value="F:antiporter activity"/>
    <property type="evidence" value="ECO:0007669"/>
    <property type="project" value="InterPro"/>
</dbReference>
<dbReference type="STRING" id="716816.BST96_13650"/>
<dbReference type="KEGG" id="osg:BST96_13650"/>
<feature type="transmembrane region" description="Helical" evidence="7">
    <location>
        <begin position="100"/>
        <end position="123"/>
    </location>
</feature>
<dbReference type="RefSeq" id="WP_085759233.1">
    <property type="nucleotide sequence ID" value="NZ_CP019343.1"/>
</dbReference>
<evidence type="ECO:0000256" key="7">
    <source>
        <dbReference type="SAM" id="Phobius"/>
    </source>
</evidence>
<keyword evidence="4 7" id="KW-0812">Transmembrane</keyword>
<evidence type="ECO:0000256" key="3">
    <source>
        <dbReference type="ARBA" id="ARBA00022475"/>
    </source>
</evidence>
<keyword evidence="3" id="KW-1003">Cell membrane</keyword>
<evidence type="ECO:0000256" key="1">
    <source>
        <dbReference type="ARBA" id="ARBA00004429"/>
    </source>
</evidence>
<dbReference type="GO" id="GO:0005886">
    <property type="term" value="C:plasma membrane"/>
    <property type="evidence" value="ECO:0007669"/>
    <property type="project" value="UniProtKB-SubCell"/>
</dbReference>
<keyword evidence="5 7" id="KW-1133">Transmembrane helix</keyword>
<reference evidence="8 9" key="1">
    <citation type="submission" date="2016-11" db="EMBL/GenBank/DDBJ databases">
        <title>Trade-off between light-utilization and light-protection in marine flavobacteria.</title>
        <authorList>
            <person name="Kumagai Y."/>
        </authorList>
    </citation>
    <scope>NUCLEOTIDE SEQUENCE [LARGE SCALE GENOMIC DNA]</scope>
    <source>
        <strain evidence="8 9">NBRC 107125</strain>
    </source>
</reference>
<gene>
    <name evidence="8" type="ORF">BST96_13650</name>
</gene>
<feature type="transmembrane region" description="Helical" evidence="7">
    <location>
        <begin position="56"/>
        <end position="79"/>
    </location>
</feature>
<dbReference type="InterPro" id="IPR002528">
    <property type="entry name" value="MATE_fam"/>
</dbReference>
<dbReference type="AlphaFoldDB" id="A0A1X9NJL3"/>
<evidence type="ECO:0000313" key="9">
    <source>
        <dbReference type="Proteomes" id="UP000193450"/>
    </source>
</evidence>
<dbReference type="Pfam" id="PF01554">
    <property type="entry name" value="MatE"/>
    <property type="match status" value="2"/>
</dbReference>
<name>A0A1X9NJL3_9GAMM</name>
<accession>A0A1X9NJL3</accession>
<dbReference type="PIRSF" id="PIRSF006603">
    <property type="entry name" value="DinF"/>
    <property type="match status" value="1"/>
</dbReference>
<dbReference type="Proteomes" id="UP000193450">
    <property type="component" value="Chromosome"/>
</dbReference>
<feature type="transmembrane region" description="Helical" evidence="7">
    <location>
        <begin position="263"/>
        <end position="282"/>
    </location>
</feature>
<feature type="transmembrane region" description="Helical" evidence="7">
    <location>
        <begin position="201"/>
        <end position="221"/>
    </location>
</feature>
<comment type="subcellular location">
    <subcellularLocation>
        <location evidence="1">Cell inner membrane</location>
        <topology evidence="1">Multi-pass membrane protein</topology>
    </subcellularLocation>
</comment>
<evidence type="ECO:0000256" key="2">
    <source>
        <dbReference type="ARBA" id="ARBA00022448"/>
    </source>
</evidence>
<keyword evidence="6 7" id="KW-0472">Membrane</keyword>
<protein>
    <submittedName>
        <fullName evidence="8">MATE family efflux transporter</fullName>
    </submittedName>
</protein>
<evidence type="ECO:0000313" key="8">
    <source>
        <dbReference type="EMBL" id="ARN75067.1"/>
    </source>
</evidence>
<feature type="transmembrane region" description="Helical" evidence="7">
    <location>
        <begin position="421"/>
        <end position="440"/>
    </location>
</feature>
<dbReference type="PANTHER" id="PTHR43549:SF2">
    <property type="entry name" value="MULTIDRUG RESISTANCE PROTEIN NORM-RELATED"/>
    <property type="match status" value="1"/>
</dbReference>
<evidence type="ECO:0000256" key="6">
    <source>
        <dbReference type="ARBA" id="ARBA00023136"/>
    </source>
</evidence>
<dbReference type="NCBIfam" id="TIGR00797">
    <property type="entry name" value="matE"/>
    <property type="match status" value="1"/>
</dbReference>
<feature type="transmembrane region" description="Helical" evidence="7">
    <location>
        <begin position="357"/>
        <end position="378"/>
    </location>
</feature>
<feature type="transmembrane region" description="Helical" evidence="7">
    <location>
        <begin position="175"/>
        <end position="195"/>
    </location>
</feature>
<sequence>MTDKSGAAHLPAKFIDGSIMRHIWVMTSTASIGLVGVFFVDLIDMLFLSMLGSDDIIAGVGFAASVSFFTVSLSIGITISMAALVSRMIGQRNVAQAKRYVVNIAFLALTLTSIMACIIWFNLAFLFRLLGADEGALAVGVSYLQILLPSLPILATGMAMSAALRAVGDARLSMLTTLIGGGVNAVLDPIFIFALSMGVEGAAIASVIARFVVLGIAFWGVTRKHKLMKAFVYKDFVEDFRPIFKIAGPAMLTNIATPIGNAIVIKAVAQFGAAYVAGFAIIGRISPVAFALVFALSGAIAPIIGQNYGALNFHRIRETLSNSLVFSAAYVTLISIALYLLQEPIINLFKLEGEAAALMRIFCTWIAITFIFNGAQFVSNSAFNNLGKPMYATWFNVGKSTLGTLPFVYLGGEIAGAGGVLAGQALGGMIFALAGVVVAFRHISHLAKAHEAKADTRDTTA</sequence>
<dbReference type="InterPro" id="IPR052031">
    <property type="entry name" value="Membrane_Transporter-Flippase"/>
</dbReference>
<feature type="transmembrane region" description="Helical" evidence="7">
    <location>
        <begin position="323"/>
        <end position="342"/>
    </location>
</feature>
<keyword evidence="2" id="KW-0813">Transport</keyword>